<protein>
    <submittedName>
        <fullName evidence="1">Uncharacterized protein</fullName>
    </submittedName>
</protein>
<dbReference type="Proteomes" id="UP000014680">
    <property type="component" value="Unassembled WGS sequence"/>
</dbReference>
<accession>A0A0A1UG68</accession>
<dbReference type="RefSeq" id="XP_004261243.1">
    <property type="nucleotide sequence ID" value="XM_004261195.1"/>
</dbReference>
<name>A0A0A1UG68_ENTIV</name>
<organism evidence="1 2">
    <name type="scientific">Entamoeba invadens IP1</name>
    <dbReference type="NCBI Taxonomy" id="370355"/>
    <lineage>
        <taxon>Eukaryota</taxon>
        <taxon>Amoebozoa</taxon>
        <taxon>Evosea</taxon>
        <taxon>Archamoebae</taxon>
        <taxon>Mastigamoebida</taxon>
        <taxon>Entamoebidae</taxon>
        <taxon>Entamoeba</taxon>
    </lineage>
</organism>
<reference evidence="1 2" key="1">
    <citation type="submission" date="2012-10" db="EMBL/GenBank/DDBJ databases">
        <authorList>
            <person name="Zafar N."/>
            <person name="Inman J."/>
            <person name="Hall N."/>
            <person name="Lorenzi H."/>
            <person name="Caler E."/>
        </authorList>
    </citation>
    <scope>NUCLEOTIDE SEQUENCE [LARGE SCALE GENOMIC DNA]</scope>
    <source>
        <strain evidence="1 2">IP1</strain>
    </source>
</reference>
<dbReference type="OrthoDB" id="27131at2759"/>
<evidence type="ECO:0000313" key="1">
    <source>
        <dbReference type="EMBL" id="ELP94472.1"/>
    </source>
</evidence>
<dbReference type="OMA" id="IVINICN"/>
<keyword evidence="2" id="KW-1185">Reference proteome</keyword>
<gene>
    <name evidence="1" type="ORF">EIN_047750</name>
</gene>
<proteinExistence type="predicted"/>
<dbReference type="GeneID" id="14893458"/>
<dbReference type="KEGG" id="eiv:EIN_047750"/>
<dbReference type="EMBL" id="KB206215">
    <property type="protein sequence ID" value="ELP94472.1"/>
    <property type="molecule type" value="Genomic_DNA"/>
</dbReference>
<dbReference type="AlphaFoldDB" id="A0A0A1UG68"/>
<evidence type="ECO:0000313" key="2">
    <source>
        <dbReference type="Proteomes" id="UP000014680"/>
    </source>
</evidence>
<dbReference type="VEuPathDB" id="AmoebaDB:EIN_047750"/>
<sequence>MSEGSEQNALEINKVWTFLDKSHDFPMKNAFKYFVPATGKFEQMPTNARLLLVGWDGFSILESTWVLWETIEKRKKYDPKRVLKQFIETNTLDNTLIQPPLNKVLPARELMPEKITSSCIDESTTEMFEVKWVNGDEIFVSQEEPIFFQRPHYKRLLESFRNVVPNFVPFSSIKEIPTNLESLENKDDVKKLFQTLHDGNAVIIKSTDPQEPASDFMFKSDILMYLGKLFEAGAKGPHLIITDAENFDFYQENIQRLVPKAYSTFINYSGSQKEVYQEMIEKELYHPDTNVVKCTFVVMTTMFYKILPEAQFDIAIVDTNPDVFFKAPFFIENKTFVVLNGDLPFDETAMTSHMTRRKIAKVETIIRGSQLSYIKYIDVLLKMEPWQRNIYNPLLEHLKTADHQHLNVVVEEIKRVLTYAQGDGKGPGTKVSFVKNLINCMSQKKTSVFVWKIAVIGDNDKALQFIANTFKANYIYWKIDTERNEVISQVMQTTSQVEATKVVEMYKAKKYDVSKIVLNNTVVCVDHNCCDTKIDLSCVDIVINICNDCSPNFEKNIRNRLLIATKKPILAFEPYVRNSIDAITSSMNESDNSYTPQEQNELYQKLVRDNLYDYGYTGEIVDIPPGDLNLQEIIIRYTRSENLQLVLYENSDAFSYIDGFLKKGSITNTIPLEELKKMEQENGTYIPRARIGSKDPFAVRQKPNIKKTSSGVTNKDRISTLFPPDVVKVPIISESPYTKNKSQNTFIPVPSKVLITNEDSDTSDEETQKNNGKTKKANALEQIAQTFYPLSKGRPISQIVKLVISAINKFGADVLDWNVSFDEFVPLSKPELQTLVDKIIQCKELDTSVLQNVEKIKILFNALRYITTKKKMLPFPESDLKFWDCSCDLAMLDQIKKFGFGVPSLYLNDMVIQCVIKFGGLKTDQEKEKFLNIRIDNMVNAYKGLELVNRA</sequence>